<evidence type="ECO:0000313" key="7">
    <source>
        <dbReference type="Proteomes" id="UP000006250"/>
    </source>
</evidence>
<dbReference type="PANTHER" id="PTHR12526:SF640">
    <property type="entry name" value="COLANIC ACID BIOSYNTHESIS GLYCOSYLTRANSFERASE WCAL-RELATED"/>
    <property type="match status" value="1"/>
</dbReference>
<organism evidence="6 7">
    <name type="scientific">Solidesulfovibrio fructosivorans JJ]</name>
    <dbReference type="NCBI Taxonomy" id="596151"/>
    <lineage>
        <taxon>Bacteria</taxon>
        <taxon>Pseudomonadati</taxon>
        <taxon>Thermodesulfobacteriota</taxon>
        <taxon>Desulfovibrionia</taxon>
        <taxon>Desulfovibrionales</taxon>
        <taxon>Desulfovibrionaceae</taxon>
        <taxon>Solidesulfovibrio</taxon>
    </lineage>
</organism>
<dbReference type="AlphaFoldDB" id="E1JXN6"/>
<keyword evidence="2" id="KW-0328">Glycosyltransferase</keyword>
<evidence type="ECO:0000256" key="3">
    <source>
        <dbReference type="ARBA" id="ARBA00022679"/>
    </source>
</evidence>
<gene>
    <name evidence="6" type="ORF">DesfrDRAFT_2385</name>
</gene>
<dbReference type="STRING" id="596151.DesfrDRAFT_2385"/>
<protein>
    <submittedName>
        <fullName evidence="6">Glycosyl transferase group 1</fullName>
    </submittedName>
</protein>
<dbReference type="PANTHER" id="PTHR12526">
    <property type="entry name" value="GLYCOSYLTRANSFERASE"/>
    <property type="match status" value="1"/>
</dbReference>
<reference evidence="6 7" key="1">
    <citation type="submission" date="2010-08" db="EMBL/GenBank/DDBJ databases">
        <title>The draft genome of Desulfovibrio fructosovorans JJ.</title>
        <authorList>
            <consortium name="US DOE Joint Genome Institute (JGI-PGF)"/>
            <person name="Lucas S."/>
            <person name="Copeland A."/>
            <person name="Lapidus A."/>
            <person name="Cheng J.-F."/>
            <person name="Bruce D."/>
            <person name="Goodwin L."/>
            <person name="Pitluck S."/>
            <person name="Land M.L."/>
            <person name="Hauser L."/>
            <person name="Chang Y.-J."/>
            <person name="Jeffries C."/>
            <person name="Wall J.D."/>
            <person name="Stahl D.A."/>
            <person name="Arkin A.P."/>
            <person name="Dehal P."/>
            <person name="Stolyar S.M."/>
            <person name="Hazen T.C."/>
            <person name="Woyke T.J."/>
        </authorList>
    </citation>
    <scope>NUCLEOTIDE SEQUENCE [LARGE SCALE GENOMIC DNA]</scope>
    <source>
        <strain evidence="6 7">JJ</strain>
    </source>
</reference>
<dbReference type="InterPro" id="IPR028098">
    <property type="entry name" value="Glyco_trans_4-like_N"/>
</dbReference>
<evidence type="ECO:0000256" key="2">
    <source>
        <dbReference type="ARBA" id="ARBA00022676"/>
    </source>
</evidence>
<dbReference type="GO" id="GO:0016757">
    <property type="term" value="F:glycosyltransferase activity"/>
    <property type="evidence" value="ECO:0007669"/>
    <property type="project" value="UniProtKB-KW"/>
</dbReference>
<sequence>MKSVVHFVRKSTQLRASFIRNQIQYHVRYAPAVVYKQFSRQNDGGYAALDTAEGLPVLDLSQGATLVEKALFKLAYCLSGRDTSRIVRFLGEQNATVLHFHYGSDAGMYASVMRGADLPSVVSFYGYDCSSFPRMYCGYGGRFLRQNVFGPATRILAMSQQMQDDLVSLGCPREKIVVHYFGTDIGRFAFPAREYPEPTGPVRLLILASFVPQKGHLILLRALRKLLSQGVTDFTLRLVGDGPLHAKLVRYVDEAGLAKHTDFTGAILYGSPEMASAYQEADIFVHPSVTSRANEKEGIPGAIVEAMASGLPVLSTFHSGIPSIIHNEVSGLLVPEYDVTALAEALSRMIADRNLRERLGRRGREHAEQCLNIRHQEKALEAIYDQLIDEGKRPIRDN</sequence>
<dbReference type="InterPro" id="IPR001296">
    <property type="entry name" value="Glyco_trans_1"/>
</dbReference>
<dbReference type="Proteomes" id="UP000006250">
    <property type="component" value="Unassembled WGS sequence"/>
</dbReference>
<keyword evidence="3 6" id="KW-0808">Transferase</keyword>
<dbReference type="SUPFAM" id="SSF53756">
    <property type="entry name" value="UDP-Glycosyltransferase/glycogen phosphorylase"/>
    <property type="match status" value="1"/>
</dbReference>
<dbReference type="OrthoDB" id="5447476at2"/>
<name>E1JXN6_SOLFR</name>
<dbReference type="Gene3D" id="3.40.50.2000">
    <property type="entry name" value="Glycogen Phosphorylase B"/>
    <property type="match status" value="2"/>
</dbReference>
<keyword evidence="7" id="KW-1185">Reference proteome</keyword>
<evidence type="ECO:0000259" key="5">
    <source>
        <dbReference type="Pfam" id="PF13579"/>
    </source>
</evidence>
<proteinExistence type="inferred from homology"/>
<dbReference type="eggNOG" id="COG0438">
    <property type="taxonomic scope" value="Bacteria"/>
</dbReference>
<evidence type="ECO:0000259" key="4">
    <source>
        <dbReference type="Pfam" id="PF00534"/>
    </source>
</evidence>
<feature type="domain" description="Glycosyltransferase subfamily 4-like N-terminal" evidence="5">
    <location>
        <begin position="53"/>
        <end position="180"/>
    </location>
</feature>
<dbReference type="EMBL" id="AECZ01000015">
    <property type="protein sequence ID" value="EFL50809.1"/>
    <property type="molecule type" value="Genomic_DNA"/>
</dbReference>
<accession>E1JXN6</accession>
<dbReference type="RefSeq" id="WP_005994144.1">
    <property type="nucleotide sequence ID" value="NZ_AECZ01000015.1"/>
</dbReference>
<feature type="domain" description="Glycosyl transferase family 1" evidence="4">
    <location>
        <begin position="195"/>
        <end position="365"/>
    </location>
</feature>
<evidence type="ECO:0000313" key="6">
    <source>
        <dbReference type="EMBL" id="EFL50809.1"/>
    </source>
</evidence>
<dbReference type="Pfam" id="PF00534">
    <property type="entry name" value="Glycos_transf_1"/>
    <property type="match status" value="1"/>
</dbReference>
<comment type="similarity">
    <text evidence="1">Belongs to the glycosyltransferase group 1 family. Glycosyltransferase 4 subfamily.</text>
</comment>
<evidence type="ECO:0000256" key="1">
    <source>
        <dbReference type="ARBA" id="ARBA00009481"/>
    </source>
</evidence>
<comment type="caution">
    <text evidence="6">The sequence shown here is derived from an EMBL/GenBank/DDBJ whole genome shotgun (WGS) entry which is preliminary data.</text>
</comment>
<dbReference type="Pfam" id="PF13579">
    <property type="entry name" value="Glyco_trans_4_4"/>
    <property type="match status" value="1"/>
</dbReference>